<dbReference type="Proteomes" id="UP000095287">
    <property type="component" value="Unplaced"/>
</dbReference>
<evidence type="ECO:0000256" key="1">
    <source>
        <dbReference type="SAM" id="MobiDB-lite"/>
    </source>
</evidence>
<protein>
    <submittedName>
        <fullName evidence="3">Uncharacterized protein</fullName>
    </submittedName>
</protein>
<feature type="region of interest" description="Disordered" evidence="1">
    <location>
        <begin position="99"/>
        <end position="119"/>
    </location>
</feature>
<accession>A0A1I7Y4S3</accession>
<dbReference type="WBParaSite" id="L893_g12607.t1">
    <property type="protein sequence ID" value="L893_g12607.t1"/>
    <property type="gene ID" value="L893_g12607"/>
</dbReference>
<keyword evidence="2" id="KW-1185">Reference proteome</keyword>
<evidence type="ECO:0000313" key="3">
    <source>
        <dbReference type="WBParaSite" id="L893_g12607.t1"/>
    </source>
</evidence>
<dbReference type="AlphaFoldDB" id="A0A1I7Y4S3"/>
<name>A0A1I7Y4S3_9BILA</name>
<sequence length="119" mass="13670">MVATFQNGRKVLIAFATQTKVPCHHIREIFRPQAVHVLPRKVEPCTSLTLWFARHPDLHDKALQIQQKESADRQNRTTRQKLLFGRMFGRFSRTVTPPLSAHLEPSGSSIRLTKTSLQE</sequence>
<reference evidence="3" key="1">
    <citation type="submission" date="2016-11" db="UniProtKB">
        <authorList>
            <consortium name="WormBaseParasite"/>
        </authorList>
    </citation>
    <scope>IDENTIFICATION</scope>
</reference>
<organism evidence="2 3">
    <name type="scientific">Steinernema glaseri</name>
    <dbReference type="NCBI Taxonomy" id="37863"/>
    <lineage>
        <taxon>Eukaryota</taxon>
        <taxon>Metazoa</taxon>
        <taxon>Ecdysozoa</taxon>
        <taxon>Nematoda</taxon>
        <taxon>Chromadorea</taxon>
        <taxon>Rhabditida</taxon>
        <taxon>Tylenchina</taxon>
        <taxon>Panagrolaimomorpha</taxon>
        <taxon>Strongyloidoidea</taxon>
        <taxon>Steinernematidae</taxon>
        <taxon>Steinernema</taxon>
    </lineage>
</organism>
<proteinExistence type="predicted"/>
<feature type="compositionally biased region" description="Polar residues" evidence="1">
    <location>
        <begin position="106"/>
        <end position="119"/>
    </location>
</feature>
<evidence type="ECO:0000313" key="2">
    <source>
        <dbReference type="Proteomes" id="UP000095287"/>
    </source>
</evidence>